<dbReference type="Pfam" id="PF01527">
    <property type="entry name" value="HTH_Tnp_1"/>
    <property type="match status" value="1"/>
</dbReference>
<dbReference type="GO" id="GO:0004803">
    <property type="term" value="F:transposase activity"/>
    <property type="evidence" value="ECO:0007669"/>
    <property type="project" value="InterPro"/>
</dbReference>
<dbReference type="PANTHER" id="PTHR37936">
    <property type="entry name" value="TRANSPOSASE INSC FOR INSERTION ELEMENT IS2A-RELATED"/>
    <property type="match status" value="1"/>
</dbReference>
<dbReference type="InterPro" id="IPR002514">
    <property type="entry name" value="Transposase_8"/>
</dbReference>
<reference evidence="2" key="1">
    <citation type="submission" date="2020-06" db="EMBL/GenBank/DDBJ databases">
        <title>Whole Genome Sequence of Bradyrhizobium sp. Strain 66S1MB.</title>
        <authorList>
            <person name="Bromfield E."/>
            <person name="Cloutier S."/>
        </authorList>
    </citation>
    <scope>NUCLEOTIDE SEQUENCE</scope>
    <source>
        <strain evidence="2">66S1MB</strain>
    </source>
</reference>
<gene>
    <name evidence="2" type="ORF">HU230_03615</name>
</gene>
<dbReference type="SUPFAM" id="SSF48295">
    <property type="entry name" value="TrpR-like"/>
    <property type="match status" value="1"/>
</dbReference>
<accession>A0A973WHR9</accession>
<proteinExistence type="inferred from homology"/>
<dbReference type="AlphaFoldDB" id="A0A973WHR9"/>
<dbReference type="InterPro" id="IPR010921">
    <property type="entry name" value="Trp_repressor/repl_initiator"/>
</dbReference>
<comment type="similarity">
    <text evidence="1">Belongs to the transposase 8 family.</text>
</comment>
<dbReference type="Gene3D" id="1.10.10.10">
    <property type="entry name" value="Winged helix-like DNA-binding domain superfamily/Winged helix DNA-binding domain"/>
    <property type="match status" value="1"/>
</dbReference>
<evidence type="ECO:0000256" key="1">
    <source>
        <dbReference type="ARBA" id="ARBA00009964"/>
    </source>
</evidence>
<organism evidence="2">
    <name type="scientific">Bradyrhizobium quebecense</name>
    <dbReference type="NCBI Taxonomy" id="2748629"/>
    <lineage>
        <taxon>Bacteria</taxon>
        <taxon>Pseudomonadati</taxon>
        <taxon>Pseudomonadota</taxon>
        <taxon>Alphaproteobacteria</taxon>
        <taxon>Hyphomicrobiales</taxon>
        <taxon>Nitrobacteraceae</taxon>
        <taxon>Bradyrhizobium</taxon>
    </lineage>
</organism>
<dbReference type="InterPro" id="IPR036388">
    <property type="entry name" value="WH-like_DNA-bd_sf"/>
</dbReference>
<dbReference type="GO" id="GO:0043565">
    <property type="term" value="F:sequence-specific DNA binding"/>
    <property type="evidence" value="ECO:0007669"/>
    <property type="project" value="InterPro"/>
</dbReference>
<dbReference type="EMBL" id="JABWSX010000001">
    <property type="protein sequence ID" value="NVL04839.1"/>
    <property type="molecule type" value="Genomic_DNA"/>
</dbReference>
<dbReference type="GO" id="GO:0006313">
    <property type="term" value="P:DNA transposition"/>
    <property type="evidence" value="ECO:0007669"/>
    <property type="project" value="InterPro"/>
</dbReference>
<dbReference type="PANTHER" id="PTHR37936:SF3">
    <property type="entry name" value="TRANSPOSASE INSC FOR INSERTION ELEMENT IS2A-RELATED"/>
    <property type="match status" value="1"/>
</dbReference>
<evidence type="ECO:0000313" key="2">
    <source>
        <dbReference type="EMBL" id="NVL04839.1"/>
    </source>
</evidence>
<name>A0A973WHR9_9BRAD</name>
<dbReference type="NCBIfam" id="NF047595">
    <property type="entry name" value="IS66_ISRel24_TnpA"/>
    <property type="match status" value="1"/>
</dbReference>
<comment type="caution">
    <text evidence="2">The sequence shown here is derived from an EMBL/GenBank/DDBJ whole genome shotgun (WGS) entry which is preliminary data.</text>
</comment>
<sequence>MDTEHSAITEPVRRLEVFTRAGRRRKWSDEDKARIVAEIVASGDSVCSVARRHGLSPQQLFGWRRQLRDAAVDYSEEQEVEFVPAVVDTVVPAPAVGRKRKTVRCKAKADTRARRCDAGIIEIEVDGITIRAGRGADPTMIASIVQTLKASR</sequence>
<protein>
    <submittedName>
        <fullName evidence="2">Transposase</fullName>
    </submittedName>
</protein>